<organism evidence="1 2">
    <name type="scientific">Branchiostoma lanceolatum</name>
    <name type="common">Common lancelet</name>
    <name type="synonym">Amphioxus lanceolatum</name>
    <dbReference type="NCBI Taxonomy" id="7740"/>
    <lineage>
        <taxon>Eukaryota</taxon>
        <taxon>Metazoa</taxon>
        <taxon>Chordata</taxon>
        <taxon>Cephalochordata</taxon>
        <taxon>Leptocardii</taxon>
        <taxon>Amphioxiformes</taxon>
        <taxon>Branchiostomatidae</taxon>
        <taxon>Branchiostoma</taxon>
    </lineage>
</organism>
<evidence type="ECO:0000313" key="1">
    <source>
        <dbReference type="EMBL" id="CAH1264079.1"/>
    </source>
</evidence>
<dbReference type="Proteomes" id="UP000838412">
    <property type="component" value="Chromosome 4"/>
</dbReference>
<dbReference type="EMBL" id="OV696689">
    <property type="protein sequence ID" value="CAH1264079.1"/>
    <property type="molecule type" value="Genomic_DNA"/>
</dbReference>
<proteinExistence type="predicted"/>
<accession>A0A8J9ZUX7</accession>
<sequence length="80" mass="9668">MRKQWMDSTMPDVQEWVVFKQSVRMDNDTDGCHRDIKRRAGTCHPGLCLLIHLMKVWADFVHLQVQHVSYKTLKRYHRKM</sequence>
<protein>
    <submittedName>
        <fullName evidence="1">Hypp2855 protein</fullName>
    </submittedName>
</protein>
<gene>
    <name evidence="1" type="primary">Hypp2855</name>
    <name evidence="1" type="ORF">BLAG_LOCUS18570</name>
</gene>
<dbReference type="OrthoDB" id="6143244at2759"/>
<keyword evidence="2" id="KW-1185">Reference proteome</keyword>
<evidence type="ECO:0000313" key="2">
    <source>
        <dbReference type="Proteomes" id="UP000838412"/>
    </source>
</evidence>
<reference evidence="1" key="1">
    <citation type="submission" date="2022-01" db="EMBL/GenBank/DDBJ databases">
        <authorList>
            <person name="Braso-Vives M."/>
        </authorList>
    </citation>
    <scope>NUCLEOTIDE SEQUENCE</scope>
</reference>
<dbReference type="AlphaFoldDB" id="A0A8J9ZUX7"/>
<name>A0A8J9ZUX7_BRALA</name>